<sequence length="69" mass="7473">MSEPERQALKLAQKLRRALPLKAHGRPPLTGAGIIGLSNTSLSRSLAARISFSGVLSLDVPLTTLRRWP</sequence>
<reference evidence="1 2" key="1">
    <citation type="submission" date="2016-10" db="EMBL/GenBank/DDBJ databases">
        <authorList>
            <person name="de Groot N.N."/>
        </authorList>
    </citation>
    <scope>NUCLEOTIDE SEQUENCE [LARGE SCALE GENOMIC DNA]</scope>
    <source>
        <strain evidence="1 2">NE2</strain>
    </source>
</reference>
<name>A0A1I4CND8_9HYPH</name>
<evidence type="ECO:0000313" key="2">
    <source>
        <dbReference type="Proteomes" id="UP000198755"/>
    </source>
</evidence>
<dbReference type="STRING" id="1612308.SAMN05444581_12619"/>
<dbReference type="Proteomes" id="UP000198755">
    <property type="component" value="Unassembled WGS sequence"/>
</dbReference>
<gene>
    <name evidence="1" type="ORF">SAMN05444581_12619</name>
</gene>
<accession>A0A1I4CND8</accession>
<dbReference type="AlphaFoldDB" id="A0A1I4CND8"/>
<dbReference type="EMBL" id="FOSN01000026">
    <property type="protein sequence ID" value="SFK82784.1"/>
    <property type="molecule type" value="Genomic_DNA"/>
</dbReference>
<proteinExistence type="predicted"/>
<evidence type="ECO:0000313" key="1">
    <source>
        <dbReference type="EMBL" id="SFK82784.1"/>
    </source>
</evidence>
<organism evidence="1 2">
    <name type="scientific">Methylocapsa palsarum</name>
    <dbReference type="NCBI Taxonomy" id="1612308"/>
    <lineage>
        <taxon>Bacteria</taxon>
        <taxon>Pseudomonadati</taxon>
        <taxon>Pseudomonadota</taxon>
        <taxon>Alphaproteobacteria</taxon>
        <taxon>Hyphomicrobiales</taxon>
        <taxon>Beijerinckiaceae</taxon>
        <taxon>Methylocapsa</taxon>
    </lineage>
</organism>
<keyword evidence="2" id="KW-1185">Reference proteome</keyword>
<protein>
    <submittedName>
        <fullName evidence="1">Uncharacterized protein</fullName>
    </submittedName>
</protein>
<dbReference type="RefSeq" id="WP_139223714.1">
    <property type="nucleotide sequence ID" value="NZ_FOSN01000026.1"/>
</dbReference>